<evidence type="ECO:0000313" key="8">
    <source>
        <dbReference type="Proteomes" id="UP000324585"/>
    </source>
</evidence>
<dbReference type="InterPro" id="IPR013083">
    <property type="entry name" value="Znf_RING/FYVE/PHD"/>
</dbReference>
<feature type="compositionally biased region" description="Low complexity" evidence="5">
    <location>
        <begin position="626"/>
        <end position="640"/>
    </location>
</feature>
<dbReference type="PANTHER" id="PTHR47162:SF10">
    <property type="entry name" value="METHYL-CPG-BINDING DOMAIN-CONTAINING PROTEIN 9 ISOFORM X1"/>
    <property type="match status" value="1"/>
</dbReference>
<dbReference type="InterPro" id="IPR019786">
    <property type="entry name" value="Zinc_finger_PHD-type_CS"/>
</dbReference>
<dbReference type="InterPro" id="IPR001965">
    <property type="entry name" value="Znf_PHD"/>
</dbReference>
<dbReference type="EMBL" id="VRMN01000001">
    <property type="protein sequence ID" value="KAA8498480.1"/>
    <property type="molecule type" value="Genomic_DNA"/>
</dbReference>
<dbReference type="SMART" id="SM00249">
    <property type="entry name" value="PHD"/>
    <property type="match status" value="1"/>
</dbReference>
<reference evidence="8" key="1">
    <citation type="journal article" date="2019" name="Nat. Commun.">
        <title>Expansion of phycobilisome linker gene families in mesophilic red algae.</title>
        <authorList>
            <person name="Lee J."/>
            <person name="Kim D."/>
            <person name="Bhattacharya D."/>
            <person name="Yoon H.S."/>
        </authorList>
    </citation>
    <scope>NUCLEOTIDE SEQUENCE [LARGE SCALE GENOMIC DNA]</scope>
    <source>
        <strain evidence="8">CCMP 1328</strain>
    </source>
</reference>
<dbReference type="Pfam" id="PF00628">
    <property type="entry name" value="PHD"/>
    <property type="match status" value="1"/>
</dbReference>
<feature type="region of interest" description="Disordered" evidence="5">
    <location>
        <begin position="364"/>
        <end position="399"/>
    </location>
</feature>
<organism evidence="7 8">
    <name type="scientific">Porphyridium purpureum</name>
    <name type="common">Red alga</name>
    <name type="synonym">Porphyridium cruentum</name>
    <dbReference type="NCBI Taxonomy" id="35688"/>
    <lineage>
        <taxon>Eukaryota</taxon>
        <taxon>Rhodophyta</taxon>
        <taxon>Bangiophyceae</taxon>
        <taxon>Porphyridiales</taxon>
        <taxon>Porphyridiaceae</taxon>
        <taxon>Porphyridium</taxon>
    </lineage>
</organism>
<evidence type="ECO:0000256" key="2">
    <source>
        <dbReference type="ARBA" id="ARBA00022771"/>
    </source>
</evidence>
<feature type="region of interest" description="Disordered" evidence="5">
    <location>
        <begin position="614"/>
        <end position="640"/>
    </location>
</feature>
<feature type="compositionally biased region" description="Polar residues" evidence="5">
    <location>
        <begin position="800"/>
        <end position="816"/>
    </location>
</feature>
<gene>
    <name evidence="7" type="ORF">FVE85_6065</name>
</gene>
<dbReference type="PROSITE" id="PS01359">
    <property type="entry name" value="ZF_PHD_1"/>
    <property type="match status" value="1"/>
</dbReference>
<dbReference type="Proteomes" id="UP000324585">
    <property type="component" value="Unassembled WGS sequence"/>
</dbReference>
<dbReference type="PROSITE" id="PS50016">
    <property type="entry name" value="ZF_PHD_2"/>
    <property type="match status" value="1"/>
</dbReference>
<feature type="compositionally biased region" description="Low complexity" evidence="5">
    <location>
        <begin position="176"/>
        <end position="192"/>
    </location>
</feature>
<dbReference type="CDD" id="cd15543">
    <property type="entry name" value="PHD_RSF1"/>
    <property type="match status" value="1"/>
</dbReference>
<comment type="caution">
    <text evidence="7">The sequence shown here is derived from an EMBL/GenBank/DDBJ whole genome shotgun (WGS) entry which is preliminary data.</text>
</comment>
<evidence type="ECO:0000256" key="5">
    <source>
        <dbReference type="SAM" id="MobiDB-lite"/>
    </source>
</evidence>
<dbReference type="OrthoDB" id="1903104at2759"/>
<dbReference type="InterPro" id="IPR019787">
    <property type="entry name" value="Znf_PHD-finger"/>
</dbReference>
<keyword evidence="2 4" id="KW-0863">Zinc-finger</keyword>
<evidence type="ECO:0000259" key="6">
    <source>
        <dbReference type="PROSITE" id="PS50016"/>
    </source>
</evidence>
<name>A0A5J4Z5G0_PORPP</name>
<feature type="region of interest" description="Disordered" evidence="5">
    <location>
        <begin position="763"/>
        <end position="903"/>
    </location>
</feature>
<dbReference type="PANTHER" id="PTHR47162">
    <property type="entry name" value="OS02G0192300 PROTEIN"/>
    <property type="match status" value="1"/>
</dbReference>
<evidence type="ECO:0000313" key="7">
    <source>
        <dbReference type="EMBL" id="KAA8498480.1"/>
    </source>
</evidence>
<dbReference type="InterPro" id="IPR011011">
    <property type="entry name" value="Znf_FYVE_PHD"/>
</dbReference>
<sequence>MAGSSGTGSSGYGALTPRSCHALKYYANCRLCFGMKGGDSILLCDQCDRGFHPHCLVPPLAQIPDGDWLCARCIRFDTAKQVHDELGELRAVGVAAHLAHDLRRVPLKRRWGTVAQNTHELTQTSPKQRTSRIKAAAALFVQQLGVAQVCKQLLELPAKTVAQLVKRTEEVHAQAQAQAQAQTKIRRQAAAASTKARPNEKASEGRKGSGATPQQQARKNAIAPNQEKTLSGDLPGALGRVLTGEKRDSTAEDINQAALNSEPTQDTGTKKKRLKPARVNMNSLPLARDSPAAVIPVTLSGNSSVVIQGKMHASQPIAQVQQPNVYASFLTERDPMQRPLRLEQTVKAMGPLADFREAQRTDPAAYPLLHGGPDNRWPFESGDKPASSASGRLDPPQEPARNAAIGLTQASGRDAMYPSHMATTVGGASIAPNRLHQKPPQGWFQPGAAQANVTLYPHGVPNPITVSQGMSEHVSPLRPVHTPSGGSNSMPIHHHAEVGASGAVVDPVFSASNRSGGDAFAADIPSRYIRASVPGIIEGHSLHHGSLFPQTSIPMNLVSHSQDQARRSTGFGLNHRSGLSAGSASAKALDGTRLEQQQSWWTREHAAGLENAPARLAPGQGYPTVSPLNSSTAAHSSSSYAGRFSPGPGVTYFHELGSEPFEQQESFNQYRASRAGDYFATSSVPSGWTAQGQLPRVSGLSDGDRVRLPPTDEYAQMLALAGPASGLASRSGATRAGEPEWYGRGLGGPYELGGGPAVGPSTNSFAMIGGSGARTAEYGGQHPPSHQHLQPRLFGDSWTPRANGSSALWSGQQMSSFGLGPDTRPGTGQGATFSALWPPQNVGSSGDGNRANAGLYGDGVHPPPQQGGLGPQPGTDSPFLPPQQMQYSQQAPPRAHLYRPWEQ</sequence>
<feature type="compositionally biased region" description="Polar residues" evidence="5">
    <location>
        <begin position="257"/>
        <end position="267"/>
    </location>
</feature>
<evidence type="ECO:0000256" key="3">
    <source>
        <dbReference type="ARBA" id="ARBA00022833"/>
    </source>
</evidence>
<feature type="region of interest" description="Disordered" evidence="5">
    <location>
        <begin position="176"/>
        <end position="240"/>
    </location>
</feature>
<feature type="domain" description="PHD-type" evidence="6">
    <location>
        <begin position="26"/>
        <end position="76"/>
    </location>
</feature>
<keyword evidence="1" id="KW-0479">Metal-binding</keyword>
<keyword evidence="8" id="KW-1185">Reference proteome</keyword>
<feature type="region of interest" description="Disordered" evidence="5">
    <location>
        <begin position="254"/>
        <end position="274"/>
    </location>
</feature>
<protein>
    <submittedName>
        <fullName evidence="7">Methyl-CpG-binding domain-containing protein 9</fullName>
    </submittedName>
</protein>
<evidence type="ECO:0000256" key="4">
    <source>
        <dbReference type="PROSITE-ProRule" id="PRU00146"/>
    </source>
</evidence>
<keyword evidence="3" id="KW-0862">Zinc</keyword>
<dbReference type="GO" id="GO:0008270">
    <property type="term" value="F:zinc ion binding"/>
    <property type="evidence" value="ECO:0007669"/>
    <property type="project" value="UniProtKB-KW"/>
</dbReference>
<dbReference type="SUPFAM" id="SSF57903">
    <property type="entry name" value="FYVE/PHD zinc finger"/>
    <property type="match status" value="1"/>
</dbReference>
<proteinExistence type="predicted"/>
<feature type="compositionally biased region" description="Basic and acidic residues" evidence="5">
    <location>
        <begin position="197"/>
        <end position="207"/>
    </location>
</feature>
<accession>A0A5J4Z5G0</accession>
<dbReference type="AlphaFoldDB" id="A0A5J4Z5G0"/>
<dbReference type="Gene3D" id="3.30.40.10">
    <property type="entry name" value="Zinc/RING finger domain, C3HC4 (zinc finger)"/>
    <property type="match status" value="1"/>
</dbReference>
<evidence type="ECO:0000256" key="1">
    <source>
        <dbReference type="ARBA" id="ARBA00022723"/>
    </source>
</evidence>